<dbReference type="InterPro" id="IPR004675">
    <property type="entry name" value="AhpD_core"/>
</dbReference>
<dbReference type="EC" id="1.11.1.28" evidence="6"/>
<dbReference type="GO" id="GO:0051920">
    <property type="term" value="F:peroxiredoxin activity"/>
    <property type="evidence" value="ECO:0007669"/>
    <property type="project" value="InterPro"/>
</dbReference>
<keyword evidence="2 6" id="KW-0049">Antioxidant</keyword>
<evidence type="ECO:0000256" key="4">
    <source>
        <dbReference type="ARBA" id="ARBA00023157"/>
    </source>
</evidence>
<keyword evidence="5 6" id="KW-0676">Redox-active center</keyword>
<dbReference type="AlphaFoldDB" id="A0A2S0KFM5"/>
<dbReference type="InterPro" id="IPR004674">
    <property type="entry name" value="AhpD"/>
</dbReference>
<dbReference type="GO" id="GO:0015036">
    <property type="term" value="F:disulfide oxidoreductase activity"/>
    <property type="evidence" value="ECO:0007669"/>
    <property type="project" value="TreeGrafter"/>
</dbReference>
<evidence type="ECO:0000313" key="9">
    <source>
        <dbReference type="Proteomes" id="UP000239814"/>
    </source>
</evidence>
<dbReference type="RefSeq" id="WP_105942226.1">
    <property type="nucleotide sequence ID" value="NZ_CP027433.1"/>
</dbReference>
<dbReference type="NCBIfam" id="TIGR00777">
    <property type="entry name" value="ahpD"/>
    <property type="match status" value="1"/>
</dbReference>
<organism evidence="8 9">
    <name type="scientific">Gordonia iterans</name>
    <dbReference type="NCBI Taxonomy" id="1004901"/>
    <lineage>
        <taxon>Bacteria</taxon>
        <taxon>Bacillati</taxon>
        <taxon>Actinomycetota</taxon>
        <taxon>Actinomycetes</taxon>
        <taxon>Mycobacteriales</taxon>
        <taxon>Gordoniaceae</taxon>
        <taxon>Gordonia</taxon>
    </lineage>
</organism>
<dbReference type="Proteomes" id="UP000239814">
    <property type="component" value="Chromosome"/>
</dbReference>
<comment type="similarity">
    <text evidence="6">Belongs to the AhpD family.</text>
</comment>
<proteinExistence type="inferred from homology"/>
<accession>A0A2S0KFM5</accession>
<name>A0A2S0KFM5_9ACTN</name>
<keyword evidence="9" id="KW-1185">Reference proteome</keyword>
<dbReference type="EMBL" id="CP027433">
    <property type="protein sequence ID" value="AVM00498.1"/>
    <property type="molecule type" value="Genomic_DNA"/>
</dbReference>
<gene>
    <name evidence="6" type="primary">ahpD</name>
    <name evidence="8" type="ORF">C6V83_09645</name>
</gene>
<evidence type="ECO:0000256" key="3">
    <source>
        <dbReference type="ARBA" id="ARBA00023002"/>
    </source>
</evidence>
<dbReference type="InterPro" id="IPR029032">
    <property type="entry name" value="AhpD-like"/>
</dbReference>
<comment type="subunit">
    <text evidence="6">Homotrimer.</text>
</comment>
<evidence type="ECO:0000256" key="1">
    <source>
        <dbReference type="ARBA" id="ARBA00022559"/>
    </source>
</evidence>
<evidence type="ECO:0000313" key="8">
    <source>
        <dbReference type="EMBL" id="AVM00498.1"/>
    </source>
</evidence>
<evidence type="ECO:0000256" key="6">
    <source>
        <dbReference type="HAMAP-Rule" id="MF_01676"/>
    </source>
</evidence>
<keyword evidence="4 6" id="KW-1015">Disulfide bond</keyword>
<evidence type="ECO:0000256" key="5">
    <source>
        <dbReference type="ARBA" id="ARBA00023284"/>
    </source>
</evidence>
<dbReference type="InterPro" id="IPR003779">
    <property type="entry name" value="CMD-like"/>
</dbReference>
<comment type="catalytic activity">
    <reaction evidence="6">
        <text>N(6)-[(R)-dihydrolipoyl]-L-lysyl-[lipoyl-carrier protein] + a hydroperoxide = N(6)-[(R)-lipoyl]-L-lysyl-[lipoyl-carrier protein] + an alcohol + H2O</text>
        <dbReference type="Rhea" id="RHEA:62636"/>
        <dbReference type="Rhea" id="RHEA-COMP:10502"/>
        <dbReference type="Rhea" id="RHEA-COMP:16355"/>
        <dbReference type="ChEBI" id="CHEBI:15377"/>
        <dbReference type="ChEBI" id="CHEBI:30879"/>
        <dbReference type="ChEBI" id="CHEBI:35924"/>
        <dbReference type="ChEBI" id="CHEBI:83099"/>
        <dbReference type="ChEBI" id="CHEBI:83100"/>
        <dbReference type="EC" id="1.11.1.28"/>
    </reaction>
</comment>
<dbReference type="Gene3D" id="1.20.1290.10">
    <property type="entry name" value="AhpD-like"/>
    <property type="match status" value="1"/>
</dbReference>
<dbReference type="GO" id="GO:0045454">
    <property type="term" value="P:cell redox homeostasis"/>
    <property type="evidence" value="ECO:0007669"/>
    <property type="project" value="TreeGrafter"/>
</dbReference>
<dbReference type="HAMAP" id="MF_01676">
    <property type="entry name" value="AhpD"/>
    <property type="match status" value="1"/>
</dbReference>
<dbReference type="GO" id="GO:0032843">
    <property type="term" value="F:hydroperoxide reductase activity"/>
    <property type="evidence" value="ECO:0007669"/>
    <property type="project" value="InterPro"/>
</dbReference>
<keyword evidence="3 6" id="KW-0560">Oxidoreductase</keyword>
<feature type="active site" description="Cysteine sulfenic acid (-SOH) intermediate" evidence="6">
    <location>
        <position position="133"/>
    </location>
</feature>
<dbReference type="NCBIfam" id="TIGR00778">
    <property type="entry name" value="ahpD_dom"/>
    <property type="match status" value="1"/>
</dbReference>
<evidence type="ECO:0000256" key="2">
    <source>
        <dbReference type="ARBA" id="ARBA00022862"/>
    </source>
</evidence>
<evidence type="ECO:0000259" key="7">
    <source>
        <dbReference type="Pfam" id="PF02627"/>
    </source>
</evidence>
<dbReference type="OrthoDB" id="9801997at2"/>
<reference evidence="8 9" key="1">
    <citation type="submission" date="2018-03" db="EMBL/GenBank/DDBJ databases">
        <title>Characteristics and genome of n-alkane degrading marine bacteria Gordonia iterans isolated from crude oil contaminated in Tae-an, South Korea.</title>
        <authorList>
            <person name="Lee S.-S."/>
            <person name="Kim H."/>
        </authorList>
    </citation>
    <scope>NUCLEOTIDE SEQUENCE [LARGE SCALE GENOMIC DNA]</scope>
    <source>
        <strain evidence="8 9">Co17</strain>
    </source>
</reference>
<feature type="domain" description="Carboxymuconolactone decarboxylase-like" evidence="7">
    <location>
        <begin position="101"/>
        <end position="168"/>
    </location>
</feature>
<dbReference type="PANTHER" id="PTHR33930">
    <property type="entry name" value="ALKYL HYDROPEROXIDE REDUCTASE AHPD"/>
    <property type="match status" value="1"/>
</dbReference>
<protein>
    <recommendedName>
        <fullName evidence="6">Alkyl hydroperoxide reductase AhpD</fullName>
        <ecNumber evidence="6">1.11.1.28</ecNumber>
    </recommendedName>
    <alternativeName>
        <fullName evidence="6">Alkylhydroperoxidase AhpD</fullName>
    </alternativeName>
</protein>
<feature type="disulfide bond" evidence="6">
    <location>
        <begin position="130"/>
        <end position="133"/>
    </location>
</feature>
<comment type="function">
    <text evidence="6">Antioxidant protein with alkyl hydroperoxidase activity. Required for the reduction of the AhpC active site cysteine residues and for the regeneration of the AhpC enzyme activity.</text>
</comment>
<keyword evidence="1 6" id="KW-0575">Peroxidase</keyword>
<dbReference type="GO" id="GO:0006979">
    <property type="term" value="P:response to oxidative stress"/>
    <property type="evidence" value="ECO:0007669"/>
    <property type="project" value="InterPro"/>
</dbReference>
<feature type="active site" description="Proton donor" evidence="6">
    <location>
        <position position="130"/>
    </location>
</feature>
<dbReference type="Pfam" id="PF02627">
    <property type="entry name" value="CMD"/>
    <property type="match status" value="1"/>
</dbReference>
<dbReference type="KEGG" id="git:C6V83_09645"/>
<feature type="disulfide bond" description="Interchain (with AhpC); in linked form" evidence="6">
    <location>
        <position position="133"/>
    </location>
</feature>
<sequence>MSIDNLKEALPDYAKDLKLNLGSLSRTTVLDEEKLWGTLLATAAATRNATVLREIADEAADNLSAEAYNAALGAASIMGMNNVFYRGRGFLDGKYDDLRPGLRMNIIGNPGVDKANFELWSLAVSAINGCEHCVGAHENVVREAGLDREQVFEALKAASIVQGVGQAITIAETLA</sequence>
<dbReference type="SUPFAM" id="SSF69118">
    <property type="entry name" value="AhpD-like"/>
    <property type="match status" value="1"/>
</dbReference>
<dbReference type="PANTHER" id="PTHR33930:SF7">
    <property type="entry name" value="ALKYL HYDROPEROXIDE REDUCTASE AHPD"/>
    <property type="match status" value="1"/>
</dbReference>